<evidence type="ECO:0000313" key="2">
    <source>
        <dbReference type="Proteomes" id="UP001429354"/>
    </source>
</evidence>
<name>A0ABX0ADZ9_9GAMM</name>
<dbReference type="EMBL" id="QOVG01000009">
    <property type="protein sequence ID" value="NDK39824.1"/>
    <property type="molecule type" value="Genomic_DNA"/>
</dbReference>
<evidence type="ECO:0000313" key="1">
    <source>
        <dbReference type="EMBL" id="NDK39824.1"/>
    </source>
</evidence>
<proteinExistence type="predicted"/>
<keyword evidence="2" id="KW-1185">Reference proteome</keyword>
<reference evidence="1 2" key="1">
    <citation type="submission" date="2018-07" db="EMBL/GenBank/DDBJ databases">
        <title>Whole genome Sequencing of Pseudoxanthomonas gei KCTC 32298 (T).</title>
        <authorList>
            <person name="Kumar S."/>
            <person name="Bansal K."/>
            <person name="Kaur A."/>
            <person name="Patil P."/>
            <person name="Sharma S."/>
            <person name="Patil P.B."/>
        </authorList>
    </citation>
    <scope>NUCLEOTIDE SEQUENCE [LARGE SCALE GENOMIC DNA]</scope>
    <source>
        <strain evidence="1 2">KCTC 32298</strain>
    </source>
</reference>
<protein>
    <recommendedName>
        <fullName evidence="3">Alpha/beta hydrolase</fullName>
    </recommendedName>
</protein>
<dbReference type="RefSeq" id="WP_162350480.1">
    <property type="nucleotide sequence ID" value="NZ_QOVG01000009.1"/>
</dbReference>
<accession>A0ABX0ADZ9</accession>
<evidence type="ECO:0008006" key="3">
    <source>
        <dbReference type="Google" id="ProtNLM"/>
    </source>
</evidence>
<organism evidence="1 2">
    <name type="scientific">Pseudoxanthomonas gei</name>
    <dbReference type="NCBI Taxonomy" id="1383030"/>
    <lineage>
        <taxon>Bacteria</taxon>
        <taxon>Pseudomonadati</taxon>
        <taxon>Pseudomonadota</taxon>
        <taxon>Gammaproteobacteria</taxon>
        <taxon>Lysobacterales</taxon>
        <taxon>Lysobacteraceae</taxon>
        <taxon>Pseudoxanthomonas</taxon>
    </lineage>
</organism>
<sequence>MAKARTVVFVQGGKKNEADFPWMFFHLDPDQEAAPESVCLVFFDYPNAKLKIWKNILLKRGSAPTAAPDSETVLLPLVKMRNADGTLGGERPSITLMYDWVKQQPKQSIRSLQVFSHGWMGGPIVWNSAEYDPAGKKLEPLDQKPRDPNDTDFRIRDFFGSNPLAGAEGRKFADAFASDALIKLWGCVAPDGIRQQMQNYLKAPKGSSGDAARKAHLADYLGSIGDSFPMVMASELNLAVWAAPIGYGSEPGPVVPVTGGEKKVVYRGKFPPDLGKDRWWRVSWFFRNQDRGARFYTDVLKARIDAVDFVEHRKAWFDDARRVATARVEKGPFDSPRDLQRRLTDRIEAMRVG</sequence>
<dbReference type="Proteomes" id="UP001429354">
    <property type="component" value="Unassembled WGS sequence"/>
</dbReference>
<comment type="caution">
    <text evidence="1">The sequence shown here is derived from an EMBL/GenBank/DDBJ whole genome shotgun (WGS) entry which is preliminary data.</text>
</comment>
<gene>
    <name evidence="1" type="ORF">DT603_13355</name>
</gene>